<sequence>MNNQLNYNKWFQNAIFKKKFEALEFLINQNKNLAISLENKKINEHIQNKSTSITLKGLYQQKKSSIYLEKIDDNMLEEILNTLKNQIEISFSEYKDDIFSGSFEYPSIKKNNFDFSKIKIEKKYNLLFKLEKKISKSPFYKQNENITYSETFYNKKIINSKGLNLEQKENFAEIYVFCLFEKNNKIEEISEYFLVKEFQHFDIEKYAQKIIKKGEKKLDAQFLKSGIYDIIFSNKTFAKLLQKFSGIFNGMNVYHNLTKLKDKINQKIASSKVTIIDNPLSSSSFFQYKFDDEGIAGKKKIIVQKGILKQFIHNLRTANIFNVKSTGNCFNNNISMSNCYLEKGQETLNEIIIKIKKGIFIDELIGLHAGINDITGDFSIQAKGFKIEKGKITYPVKMIIISGNFFNILQNLKNIANDFIFNSAGYGSASVYVGTLSVAGKE</sequence>
<accession>A0A139JR44</accession>
<dbReference type="InterPro" id="IPR045569">
    <property type="entry name" value="Metalloprtase-TldD/E_C"/>
</dbReference>
<feature type="domain" description="Metalloprotease TldD/E central" evidence="2">
    <location>
        <begin position="114"/>
        <end position="213"/>
    </location>
</feature>
<evidence type="ECO:0000313" key="6">
    <source>
        <dbReference type="Proteomes" id="UP000249343"/>
    </source>
</evidence>
<evidence type="ECO:0000259" key="1">
    <source>
        <dbReference type="Pfam" id="PF19289"/>
    </source>
</evidence>
<dbReference type="PANTHER" id="PTHR43421">
    <property type="entry name" value="METALLOPROTEASE PMBA"/>
    <property type="match status" value="1"/>
</dbReference>
<dbReference type="EMBL" id="LTBM01000001">
    <property type="protein sequence ID" value="KXT29435.1"/>
    <property type="molecule type" value="Genomic_DNA"/>
</dbReference>
<dbReference type="PATRIC" id="fig|203274.3.peg.79"/>
<evidence type="ECO:0000313" key="3">
    <source>
        <dbReference type="EMBL" id="KXT29435.1"/>
    </source>
</evidence>
<dbReference type="InterPro" id="IPR047657">
    <property type="entry name" value="PmbA"/>
</dbReference>
<organism evidence="3 5">
    <name type="scientific">Candidatus Phytoplasma oryzae</name>
    <dbReference type="NCBI Taxonomy" id="203274"/>
    <lineage>
        <taxon>Bacteria</taxon>
        <taxon>Bacillati</taxon>
        <taxon>Mycoplasmatota</taxon>
        <taxon>Mollicutes</taxon>
        <taxon>Acholeplasmatales</taxon>
        <taxon>Acholeplasmataceae</taxon>
        <taxon>Candidatus Phytoplasma</taxon>
        <taxon>16SrXI (Rice yellow dwarf group)</taxon>
    </lineage>
</organism>
<dbReference type="Proteomes" id="UP000070069">
    <property type="component" value="Unassembled WGS sequence"/>
</dbReference>
<name>A0A139JR44_9MOLU</name>
<dbReference type="Pfam" id="PF19289">
    <property type="entry name" value="PmbA_TldD_3rd"/>
    <property type="match status" value="1"/>
</dbReference>
<dbReference type="SUPFAM" id="SSF111283">
    <property type="entry name" value="Putative modulator of DNA gyrase, PmbA/TldD"/>
    <property type="match status" value="1"/>
</dbReference>
<comment type="caution">
    <text evidence="3">The sequence shown here is derived from an EMBL/GenBank/DDBJ whole genome shotgun (WGS) entry which is preliminary data.</text>
</comment>
<dbReference type="PANTHER" id="PTHR43421:SF1">
    <property type="entry name" value="METALLOPROTEASE PMBA"/>
    <property type="match status" value="1"/>
</dbReference>
<dbReference type="InterPro" id="IPR036059">
    <property type="entry name" value="TldD/PmbA_sf"/>
</dbReference>
<protein>
    <submittedName>
        <fullName evidence="3">Modulator of DNA gyrase family protein</fullName>
    </submittedName>
    <submittedName>
        <fullName evidence="4">PmbA</fullName>
    </submittedName>
</protein>
<dbReference type="OrthoDB" id="9803213at2"/>
<reference evidence="4 6" key="1">
    <citation type="submission" date="2014-04" db="EMBL/GenBank/DDBJ databases">
        <title>Genome study of Napier grass stunt phytoplasma.</title>
        <authorList>
            <person name="Kawicha P."/>
            <person name="Dickinson M."/>
            <person name="Hodgetts J."/>
        </authorList>
    </citation>
    <scope>NUCLEOTIDE SEQUENCE [LARGE SCALE GENOMIC DNA]</scope>
    <source>
        <strain evidence="4 6">NGS-S10</strain>
    </source>
</reference>
<dbReference type="AlphaFoldDB" id="A0A139JR44"/>
<dbReference type="InterPro" id="IPR045570">
    <property type="entry name" value="Metalloprtase-TldD/E_cen_dom"/>
</dbReference>
<dbReference type="GO" id="GO:0006508">
    <property type="term" value="P:proteolysis"/>
    <property type="evidence" value="ECO:0007669"/>
    <property type="project" value="InterPro"/>
</dbReference>
<dbReference type="GO" id="GO:0005829">
    <property type="term" value="C:cytosol"/>
    <property type="evidence" value="ECO:0007669"/>
    <property type="project" value="TreeGrafter"/>
</dbReference>
<dbReference type="GO" id="GO:0008237">
    <property type="term" value="F:metallopeptidase activity"/>
    <property type="evidence" value="ECO:0007669"/>
    <property type="project" value="InterPro"/>
</dbReference>
<dbReference type="Gene3D" id="3.30.2290.10">
    <property type="entry name" value="PmbA/TldD superfamily"/>
    <property type="match status" value="1"/>
</dbReference>
<dbReference type="InterPro" id="IPR035068">
    <property type="entry name" value="TldD/PmbA_N"/>
</dbReference>
<dbReference type="Pfam" id="PF19290">
    <property type="entry name" value="PmbA_TldD_2nd"/>
    <property type="match status" value="1"/>
</dbReference>
<proteinExistence type="predicted"/>
<evidence type="ECO:0000313" key="4">
    <source>
        <dbReference type="EMBL" id="RAM58016.1"/>
    </source>
</evidence>
<evidence type="ECO:0000259" key="2">
    <source>
        <dbReference type="Pfam" id="PF19290"/>
    </source>
</evidence>
<dbReference type="RefSeq" id="WP_066539883.1">
    <property type="nucleotide sequence ID" value="NZ_JHUK01000001.1"/>
</dbReference>
<evidence type="ECO:0000313" key="5">
    <source>
        <dbReference type="Proteomes" id="UP000070069"/>
    </source>
</evidence>
<reference evidence="3 5" key="2">
    <citation type="submission" date="2016-02" db="EMBL/GenBank/DDBJ databases">
        <title>A draft genome sequence of Candidatus Phytoplasma oryzae strain Mbita1, the causative agent of Napier Grass stunt disease in Kenya.</title>
        <authorList>
            <person name="Fischer A."/>
            <person name="Santa-Cruz I."/>
            <person name="Wambua L."/>
            <person name="Olds C."/>
            <person name="Midega C."/>
            <person name="Dickinson M."/>
            <person name="Kawicha P."/>
            <person name="Khan Z."/>
            <person name="Masiga D."/>
            <person name="Jores J."/>
            <person name="Bernd S."/>
        </authorList>
    </citation>
    <scope>NUCLEOTIDE SEQUENCE [LARGE SCALE GENOMIC DNA]</scope>
    <source>
        <strain evidence="3">Mbita1</strain>
    </source>
</reference>
<gene>
    <name evidence="3" type="ORF">AXA84_0080</name>
    <name evidence="4" type="ORF">DH96_00455</name>
</gene>
<dbReference type="Proteomes" id="UP000249343">
    <property type="component" value="Unassembled WGS sequence"/>
</dbReference>
<dbReference type="EMBL" id="JHUK01000001">
    <property type="protein sequence ID" value="RAM58016.1"/>
    <property type="molecule type" value="Genomic_DNA"/>
</dbReference>
<feature type="domain" description="Metalloprotease TldD/E C-terminal" evidence="1">
    <location>
        <begin position="225"/>
        <end position="440"/>
    </location>
</feature>
<keyword evidence="6" id="KW-1185">Reference proteome</keyword>